<evidence type="ECO:0000256" key="2">
    <source>
        <dbReference type="SAM" id="SignalP"/>
    </source>
</evidence>
<feature type="chain" id="PRO_5042037926" evidence="2">
    <location>
        <begin position="21"/>
        <end position="100"/>
    </location>
</feature>
<feature type="compositionally biased region" description="Basic residues" evidence="1">
    <location>
        <begin position="48"/>
        <end position="72"/>
    </location>
</feature>
<reference evidence="3" key="1">
    <citation type="submission" date="2023-08" db="EMBL/GenBank/DDBJ databases">
        <title>A de novo genome assembly of Solanum verrucosum Schlechtendal, a Mexican diploid species geographically isolated from the other diploid A-genome species in potato relatives.</title>
        <authorList>
            <person name="Hosaka K."/>
        </authorList>
    </citation>
    <scope>NUCLEOTIDE SEQUENCE</scope>
    <source>
        <tissue evidence="3">Young leaves</tissue>
    </source>
</reference>
<accession>A0AAF0V657</accession>
<protein>
    <submittedName>
        <fullName evidence="3">Uncharacterized protein</fullName>
    </submittedName>
</protein>
<dbReference type="AlphaFoldDB" id="A0AAF0V657"/>
<evidence type="ECO:0000313" key="4">
    <source>
        <dbReference type="Proteomes" id="UP001234989"/>
    </source>
</evidence>
<gene>
    <name evidence="3" type="ORF">MTR67_051399</name>
</gene>
<feature type="signal peptide" evidence="2">
    <location>
        <begin position="1"/>
        <end position="20"/>
    </location>
</feature>
<feature type="region of interest" description="Disordered" evidence="1">
    <location>
        <begin position="48"/>
        <end position="74"/>
    </location>
</feature>
<keyword evidence="4" id="KW-1185">Reference proteome</keyword>
<evidence type="ECO:0000256" key="1">
    <source>
        <dbReference type="SAM" id="MobiDB-lite"/>
    </source>
</evidence>
<sequence length="100" mass="11587">MDLLILALGERLWWLLICRASPEFMFIVHRSCSQKHIYNRRKCKRGKGRGLTAKRKRGKGRGLKAKRKRGKGRGPAAVALHWSSWMEQVVFANCLMGFFK</sequence>
<dbReference type="EMBL" id="CP133623">
    <property type="protein sequence ID" value="WMV58014.1"/>
    <property type="molecule type" value="Genomic_DNA"/>
</dbReference>
<dbReference type="Proteomes" id="UP001234989">
    <property type="component" value="Chromosome 12"/>
</dbReference>
<organism evidence="3 4">
    <name type="scientific">Solanum verrucosum</name>
    <dbReference type="NCBI Taxonomy" id="315347"/>
    <lineage>
        <taxon>Eukaryota</taxon>
        <taxon>Viridiplantae</taxon>
        <taxon>Streptophyta</taxon>
        <taxon>Embryophyta</taxon>
        <taxon>Tracheophyta</taxon>
        <taxon>Spermatophyta</taxon>
        <taxon>Magnoliopsida</taxon>
        <taxon>eudicotyledons</taxon>
        <taxon>Gunneridae</taxon>
        <taxon>Pentapetalae</taxon>
        <taxon>asterids</taxon>
        <taxon>lamiids</taxon>
        <taxon>Solanales</taxon>
        <taxon>Solanaceae</taxon>
        <taxon>Solanoideae</taxon>
        <taxon>Solaneae</taxon>
        <taxon>Solanum</taxon>
    </lineage>
</organism>
<proteinExistence type="predicted"/>
<name>A0AAF0V657_SOLVR</name>
<evidence type="ECO:0000313" key="3">
    <source>
        <dbReference type="EMBL" id="WMV58014.1"/>
    </source>
</evidence>
<keyword evidence="2" id="KW-0732">Signal</keyword>